<dbReference type="Pfam" id="PF00756">
    <property type="entry name" value="Esterase"/>
    <property type="match status" value="1"/>
</dbReference>
<evidence type="ECO:0000313" key="2">
    <source>
        <dbReference type="EMBL" id="MFC3098089.1"/>
    </source>
</evidence>
<gene>
    <name evidence="2" type="ORF">ACFODU_09790</name>
</gene>
<organism evidence="2 3">
    <name type="scientific">Alteraurantiacibacter palmitatis</name>
    <dbReference type="NCBI Taxonomy" id="2054628"/>
    <lineage>
        <taxon>Bacteria</taxon>
        <taxon>Pseudomonadati</taxon>
        <taxon>Pseudomonadota</taxon>
        <taxon>Alphaproteobacteria</taxon>
        <taxon>Sphingomonadales</taxon>
        <taxon>Erythrobacteraceae</taxon>
        <taxon>Alteraurantiacibacter</taxon>
    </lineage>
</organism>
<reference evidence="3" key="1">
    <citation type="journal article" date="2019" name="Int. J. Syst. Evol. Microbiol.">
        <title>The Global Catalogue of Microorganisms (GCM) 10K type strain sequencing project: providing services to taxonomists for standard genome sequencing and annotation.</title>
        <authorList>
            <consortium name="The Broad Institute Genomics Platform"/>
            <consortium name="The Broad Institute Genome Sequencing Center for Infectious Disease"/>
            <person name="Wu L."/>
            <person name="Ma J."/>
        </authorList>
    </citation>
    <scope>NUCLEOTIDE SEQUENCE [LARGE SCALE GENOMIC DNA]</scope>
    <source>
        <strain evidence="3">KCTC 52607</strain>
    </source>
</reference>
<comment type="caution">
    <text evidence="2">The sequence shown here is derived from an EMBL/GenBank/DDBJ whole genome shotgun (WGS) entry which is preliminary data.</text>
</comment>
<keyword evidence="3" id="KW-1185">Reference proteome</keyword>
<proteinExistence type="predicted"/>
<dbReference type="RefSeq" id="WP_336925362.1">
    <property type="nucleotide sequence ID" value="NZ_JBANRO010000004.1"/>
</dbReference>
<evidence type="ECO:0000313" key="3">
    <source>
        <dbReference type="Proteomes" id="UP001595456"/>
    </source>
</evidence>
<dbReference type="InterPro" id="IPR050583">
    <property type="entry name" value="Mycobacterial_A85_antigen"/>
</dbReference>
<dbReference type="Proteomes" id="UP001595456">
    <property type="component" value="Unassembled WGS sequence"/>
</dbReference>
<accession>A0ABV7E5Q6</accession>
<dbReference type="PANTHER" id="PTHR48098">
    <property type="entry name" value="ENTEROCHELIN ESTERASE-RELATED"/>
    <property type="match status" value="1"/>
</dbReference>
<dbReference type="InterPro" id="IPR000801">
    <property type="entry name" value="Esterase-like"/>
</dbReference>
<evidence type="ECO:0000256" key="1">
    <source>
        <dbReference type="SAM" id="SignalP"/>
    </source>
</evidence>
<keyword evidence="2" id="KW-0378">Hydrolase</keyword>
<feature type="chain" id="PRO_5047106100" evidence="1">
    <location>
        <begin position="25"/>
        <end position="350"/>
    </location>
</feature>
<feature type="signal peptide" evidence="1">
    <location>
        <begin position="1"/>
        <end position="24"/>
    </location>
</feature>
<dbReference type="InterPro" id="IPR029058">
    <property type="entry name" value="AB_hydrolase_fold"/>
</dbReference>
<sequence length="350" mass="37377">MIRTILAAGAALLLAVPLANPAAAQNITAPDAVVPAGITVEAIMVHGASLEGNLEGNSPLREVMVVLPPSYGSSPDRRYPVVYYLHGFAISGRDFYDYMQVPTAVATNAAAGREFIVVVPDTLTAMGGSMYSNSVTTGNFRDFIATDLVAAIDAQYRTIASRDGRALVGHSMGGYGTLVVGMTHPEVFDSIWAQSPCCVSARRETAESAATMAAVPRDGVDQAGFGMRAGLASAVAWSPNPQKPPFYVDWAVDEEGALDELVLARWAANSPLAMVSSRVEALRSFDGIGLDVGNRDGLVTDDTLIHQEFAKFGLPHFWEVYDGTHTDRIGPRFQDVVLPWLADRLDMGTE</sequence>
<keyword evidence="1" id="KW-0732">Signal</keyword>
<dbReference type="EMBL" id="JBHRST010000013">
    <property type="protein sequence ID" value="MFC3098089.1"/>
    <property type="molecule type" value="Genomic_DNA"/>
</dbReference>
<dbReference type="Gene3D" id="3.40.50.1820">
    <property type="entry name" value="alpha/beta hydrolase"/>
    <property type="match status" value="1"/>
</dbReference>
<dbReference type="PANTHER" id="PTHR48098:SF1">
    <property type="entry name" value="DIACYLGLYCEROL ACYLTRANSFERASE_MYCOLYLTRANSFERASE AG85A"/>
    <property type="match status" value="1"/>
</dbReference>
<dbReference type="SUPFAM" id="SSF53474">
    <property type="entry name" value="alpha/beta-Hydrolases"/>
    <property type="match status" value="1"/>
</dbReference>
<name>A0ABV7E5Q6_9SPHN</name>
<dbReference type="GO" id="GO:0016787">
    <property type="term" value="F:hydrolase activity"/>
    <property type="evidence" value="ECO:0007669"/>
    <property type="project" value="UniProtKB-KW"/>
</dbReference>
<protein>
    <submittedName>
        <fullName evidence="2">Alpha/beta hydrolase</fullName>
    </submittedName>
</protein>